<accession>A0A010RPB1</accession>
<comment type="caution">
    <text evidence="2">The sequence shown here is derived from an EMBL/GenBank/DDBJ whole genome shotgun (WGS) entry which is preliminary data.</text>
</comment>
<reference evidence="2 3" key="1">
    <citation type="journal article" date="2011" name="J. Bacteriol.">
        <title>Draft genome sequence of the polycyclic aromatic hydrocarbon-degrading, genetically engineered bioluminescent bioreporter Pseudomonas fluorescens HK44.</title>
        <authorList>
            <person name="Chauhan A."/>
            <person name="Layton A.C."/>
            <person name="Williams D.E."/>
            <person name="Smartt A.E."/>
            <person name="Ripp S."/>
            <person name="Karpinets T.V."/>
            <person name="Brown S.D."/>
            <person name="Sayler G.S."/>
        </authorList>
    </citation>
    <scope>NUCLEOTIDE SEQUENCE [LARGE SCALE GENOMIC DNA]</scope>
    <source>
        <strain evidence="2 3">HK44</strain>
    </source>
</reference>
<dbReference type="RefSeq" id="WP_019692617.1">
    <property type="nucleotide sequence ID" value="NZ_AFOY02000013.1"/>
</dbReference>
<proteinExistence type="predicted"/>
<gene>
    <name evidence="2" type="ORF">HK44_002090</name>
</gene>
<keyword evidence="1" id="KW-1133">Transmembrane helix</keyword>
<protein>
    <submittedName>
        <fullName evidence="2">Uncharacterized protein</fullName>
    </submittedName>
</protein>
<dbReference type="EMBL" id="AFOY02000013">
    <property type="protein sequence ID" value="EXF94306.1"/>
    <property type="molecule type" value="Genomic_DNA"/>
</dbReference>
<name>A0A010RPB1_PSEFL</name>
<dbReference type="PATRIC" id="fig|1042209.11.peg.2761"/>
<dbReference type="AlphaFoldDB" id="A0A010RPB1"/>
<feature type="transmembrane region" description="Helical" evidence="1">
    <location>
        <begin position="21"/>
        <end position="42"/>
    </location>
</feature>
<dbReference type="Proteomes" id="UP000022611">
    <property type="component" value="Unassembled WGS sequence"/>
</dbReference>
<evidence type="ECO:0000313" key="2">
    <source>
        <dbReference type="EMBL" id="EXF94306.1"/>
    </source>
</evidence>
<keyword evidence="1" id="KW-0812">Transmembrane</keyword>
<evidence type="ECO:0000313" key="3">
    <source>
        <dbReference type="Proteomes" id="UP000022611"/>
    </source>
</evidence>
<organism evidence="2 3">
    <name type="scientific">Pseudomonas fluorescens HK44</name>
    <dbReference type="NCBI Taxonomy" id="1042209"/>
    <lineage>
        <taxon>Bacteria</taxon>
        <taxon>Pseudomonadati</taxon>
        <taxon>Pseudomonadota</taxon>
        <taxon>Gammaproteobacteria</taxon>
        <taxon>Pseudomonadales</taxon>
        <taxon>Pseudomonadaceae</taxon>
        <taxon>Pseudomonas</taxon>
    </lineage>
</organism>
<keyword evidence="1" id="KW-0472">Membrane</keyword>
<sequence>MKLPHIDYSDDADMKKTLQQAAGTAAAFVVVALIPVEAPVALAAAGAVGAVSAGMLTAKGVGALWDWIME</sequence>
<dbReference type="HOGENOM" id="CLU_2754796_0_0_6"/>
<evidence type="ECO:0000256" key="1">
    <source>
        <dbReference type="SAM" id="Phobius"/>
    </source>
</evidence>